<feature type="compositionally biased region" description="Low complexity" evidence="1">
    <location>
        <begin position="48"/>
        <end position="78"/>
    </location>
</feature>
<evidence type="ECO:0000256" key="1">
    <source>
        <dbReference type="SAM" id="MobiDB-lite"/>
    </source>
</evidence>
<feature type="compositionally biased region" description="Polar residues" evidence="1">
    <location>
        <begin position="88"/>
        <end position="105"/>
    </location>
</feature>
<keyword evidence="3" id="KW-1185">Reference proteome</keyword>
<accession>A0A8R1E3G4</accession>
<protein>
    <submittedName>
        <fullName evidence="2">Uncharacterized protein</fullName>
    </submittedName>
</protein>
<name>A0A8R1E3G4_CAEJA</name>
<reference evidence="3" key="1">
    <citation type="submission" date="2010-08" db="EMBL/GenBank/DDBJ databases">
        <authorList>
            <consortium name="Caenorhabditis japonica Sequencing Consortium"/>
            <person name="Wilson R.K."/>
        </authorList>
    </citation>
    <scope>NUCLEOTIDE SEQUENCE [LARGE SCALE GENOMIC DNA]</scope>
    <source>
        <strain evidence="3">DF5081</strain>
    </source>
</reference>
<proteinExistence type="predicted"/>
<feature type="region of interest" description="Disordered" evidence="1">
    <location>
        <begin position="39"/>
        <end position="105"/>
    </location>
</feature>
<reference evidence="2" key="2">
    <citation type="submission" date="2022-06" db="UniProtKB">
        <authorList>
            <consortium name="EnsemblMetazoa"/>
        </authorList>
    </citation>
    <scope>IDENTIFICATION</scope>
    <source>
        <strain evidence="2">DF5081</strain>
    </source>
</reference>
<dbReference type="Proteomes" id="UP000005237">
    <property type="component" value="Unassembled WGS sequence"/>
</dbReference>
<sequence length="138" mass="14713">MPGPIIYGPEPPEPENMKWIILDWKKEKNMTMTMSCEHAGVHTEEENTASSSSCSTTSLTASSSTTSFLSSSSSSTTSVGAGCEELISSHNNQPQHTWNSNKYNSNGNRQCQTDGFFGSSSCVASALSVSASKFLGTQ</sequence>
<dbReference type="EnsemblMetazoa" id="CJA17952b.1">
    <property type="protein sequence ID" value="CJA17952b.1"/>
    <property type="gene ID" value="WBGene00137156"/>
</dbReference>
<evidence type="ECO:0000313" key="2">
    <source>
        <dbReference type="EnsemblMetazoa" id="CJA17952b.1"/>
    </source>
</evidence>
<dbReference type="AlphaFoldDB" id="A0A8R1E3G4"/>
<organism evidence="2 3">
    <name type="scientific">Caenorhabditis japonica</name>
    <dbReference type="NCBI Taxonomy" id="281687"/>
    <lineage>
        <taxon>Eukaryota</taxon>
        <taxon>Metazoa</taxon>
        <taxon>Ecdysozoa</taxon>
        <taxon>Nematoda</taxon>
        <taxon>Chromadorea</taxon>
        <taxon>Rhabditida</taxon>
        <taxon>Rhabditina</taxon>
        <taxon>Rhabditomorpha</taxon>
        <taxon>Rhabditoidea</taxon>
        <taxon>Rhabditidae</taxon>
        <taxon>Peloderinae</taxon>
        <taxon>Caenorhabditis</taxon>
    </lineage>
</organism>
<evidence type="ECO:0000313" key="3">
    <source>
        <dbReference type="Proteomes" id="UP000005237"/>
    </source>
</evidence>